<keyword evidence="2" id="KW-0132">Cell division</keyword>
<keyword evidence="1" id="KW-1003">Cell membrane</keyword>
<keyword evidence="4 7" id="KW-1133">Transmembrane helix</keyword>
<dbReference type="PANTHER" id="PTHR37820:SF1">
    <property type="entry name" value="CELL DIVISION PROTEIN FTSQ"/>
    <property type="match status" value="1"/>
</dbReference>
<dbReference type="InterPro" id="IPR013685">
    <property type="entry name" value="POTRA_FtsQ_type"/>
</dbReference>
<evidence type="ECO:0000256" key="3">
    <source>
        <dbReference type="ARBA" id="ARBA00022692"/>
    </source>
</evidence>
<keyword evidence="5" id="KW-0131">Cell cycle</keyword>
<dbReference type="GO" id="GO:0051301">
    <property type="term" value="P:cell division"/>
    <property type="evidence" value="ECO:0007669"/>
    <property type="project" value="UniProtKB-KW"/>
</dbReference>
<evidence type="ECO:0000256" key="7">
    <source>
        <dbReference type="SAM" id="Phobius"/>
    </source>
</evidence>
<protein>
    <submittedName>
        <fullName evidence="9">FtsQ-type POTRA domain-containing protein</fullName>
    </submittedName>
</protein>
<evidence type="ECO:0000313" key="9">
    <source>
        <dbReference type="EMBL" id="MEG3440114.1"/>
    </source>
</evidence>
<proteinExistence type="predicted"/>
<name>A0AAW9R1W1_9CHRO</name>
<reference evidence="9 10" key="1">
    <citation type="submission" date="2024-01" db="EMBL/GenBank/DDBJ databases">
        <title>Genomic insights into the taxonomy and metabolism of the cyanobacterium Pannus brasiliensis CCIBt3594.</title>
        <authorList>
            <person name="Machado M."/>
            <person name="Botero N.B."/>
            <person name="Andreote A.P.D."/>
            <person name="Feitosa A.M.T."/>
            <person name="Popin R."/>
            <person name="Sivonen K."/>
            <person name="Fiore M.F."/>
        </authorList>
    </citation>
    <scope>NUCLEOTIDE SEQUENCE [LARGE SCALE GENOMIC DNA]</scope>
    <source>
        <strain evidence="9 10">CCIBt3594</strain>
    </source>
</reference>
<dbReference type="Proteomes" id="UP001328733">
    <property type="component" value="Unassembled WGS sequence"/>
</dbReference>
<accession>A0AAW9R1W1</accession>
<evidence type="ECO:0000256" key="1">
    <source>
        <dbReference type="ARBA" id="ARBA00022475"/>
    </source>
</evidence>
<feature type="region of interest" description="Disordered" evidence="6">
    <location>
        <begin position="250"/>
        <end position="272"/>
    </location>
</feature>
<evidence type="ECO:0000313" key="10">
    <source>
        <dbReference type="Proteomes" id="UP001328733"/>
    </source>
</evidence>
<dbReference type="Pfam" id="PF08478">
    <property type="entry name" value="POTRA_1"/>
    <property type="match status" value="1"/>
</dbReference>
<dbReference type="InterPro" id="IPR050487">
    <property type="entry name" value="FtsQ_DivIB"/>
</dbReference>
<dbReference type="PANTHER" id="PTHR37820">
    <property type="entry name" value="CELL DIVISION PROTEIN DIVIB"/>
    <property type="match status" value="1"/>
</dbReference>
<evidence type="ECO:0000256" key="5">
    <source>
        <dbReference type="ARBA" id="ARBA00023306"/>
    </source>
</evidence>
<sequence>MIEKTLPSDSLKNRRQALRDRRRSRAAGAVGRFLAVGALAAGLAWVMVSPYWTLRSERQVEVEGENLLGERAIRDSLGLSYPLSLWEIPTDRLQEKLQTNPAIKSARIERQLFPPGMRVEIRERQPVARANSRNGQGYLDAEGTFIAKRYYDRPIDPALLVGPEAIGYQEQYRDSWRKLYPFLANLPVKVTVIDWRDPGNLVLKTDLGKVYFGRHDDRLAEKLTALVQARQLSSTIPLDRLLYLDLSDPNAPTVQVKPKPAPDKEKTAPVPR</sequence>
<dbReference type="Gene3D" id="3.10.20.310">
    <property type="entry name" value="membrane protein fhac"/>
    <property type="match status" value="1"/>
</dbReference>
<dbReference type="AlphaFoldDB" id="A0AAW9R1W1"/>
<keyword evidence="7" id="KW-0472">Membrane</keyword>
<evidence type="ECO:0000259" key="8">
    <source>
        <dbReference type="Pfam" id="PF08478"/>
    </source>
</evidence>
<organism evidence="9 10">
    <name type="scientific">Pannus brasiliensis CCIBt3594</name>
    <dbReference type="NCBI Taxonomy" id="1427578"/>
    <lineage>
        <taxon>Bacteria</taxon>
        <taxon>Bacillati</taxon>
        <taxon>Cyanobacteriota</taxon>
        <taxon>Cyanophyceae</taxon>
        <taxon>Oscillatoriophycideae</taxon>
        <taxon>Chroococcales</taxon>
        <taxon>Microcystaceae</taxon>
        <taxon>Pannus</taxon>
    </lineage>
</organism>
<evidence type="ECO:0000256" key="6">
    <source>
        <dbReference type="SAM" id="MobiDB-lite"/>
    </source>
</evidence>
<dbReference type="GO" id="GO:0005886">
    <property type="term" value="C:plasma membrane"/>
    <property type="evidence" value="ECO:0007669"/>
    <property type="project" value="TreeGrafter"/>
</dbReference>
<keyword evidence="10" id="KW-1185">Reference proteome</keyword>
<evidence type="ECO:0000256" key="2">
    <source>
        <dbReference type="ARBA" id="ARBA00022618"/>
    </source>
</evidence>
<gene>
    <name evidence="9" type="ORF">V0288_23495</name>
</gene>
<feature type="transmembrane region" description="Helical" evidence="7">
    <location>
        <begin position="29"/>
        <end position="52"/>
    </location>
</feature>
<feature type="domain" description="POTRA" evidence="8">
    <location>
        <begin position="58"/>
        <end position="124"/>
    </location>
</feature>
<keyword evidence="3 7" id="KW-0812">Transmembrane</keyword>
<dbReference type="EMBL" id="JBAFSM010000075">
    <property type="protein sequence ID" value="MEG3440114.1"/>
    <property type="molecule type" value="Genomic_DNA"/>
</dbReference>
<dbReference type="RefSeq" id="WP_332867584.1">
    <property type="nucleotide sequence ID" value="NZ_JBAFSM010000075.1"/>
</dbReference>
<feature type="compositionally biased region" description="Basic and acidic residues" evidence="6">
    <location>
        <begin position="260"/>
        <end position="272"/>
    </location>
</feature>
<evidence type="ECO:0000256" key="4">
    <source>
        <dbReference type="ARBA" id="ARBA00022989"/>
    </source>
</evidence>
<comment type="caution">
    <text evidence="9">The sequence shown here is derived from an EMBL/GenBank/DDBJ whole genome shotgun (WGS) entry which is preliminary data.</text>
</comment>